<dbReference type="Proteomes" id="UP000191518">
    <property type="component" value="Unassembled WGS sequence"/>
</dbReference>
<keyword evidence="2" id="KW-1185">Reference proteome</keyword>
<evidence type="ECO:0000313" key="1">
    <source>
        <dbReference type="EMBL" id="OQE02844.1"/>
    </source>
</evidence>
<gene>
    <name evidence="1" type="ORF">PENVUL_c038G02842</name>
</gene>
<comment type="caution">
    <text evidence="1">The sequence shown here is derived from an EMBL/GenBank/DDBJ whole genome shotgun (WGS) entry which is preliminary data.</text>
</comment>
<organism evidence="1 2">
    <name type="scientific">Penicillium vulpinum</name>
    <dbReference type="NCBI Taxonomy" id="29845"/>
    <lineage>
        <taxon>Eukaryota</taxon>
        <taxon>Fungi</taxon>
        <taxon>Dikarya</taxon>
        <taxon>Ascomycota</taxon>
        <taxon>Pezizomycotina</taxon>
        <taxon>Eurotiomycetes</taxon>
        <taxon>Eurotiomycetidae</taxon>
        <taxon>Eurotiales</taxon>
        <taxon>Aspergillaceae</taxon>
        <taxon>Penicillium</taxon>
    </lineage>
</organism>
<reference evidence="2" key="1">
    <citation type="journal article" date="2017" name="Nat. Microbiol.">
        <title>Global analysis of biosynthetic gene clusters reveals vast potential of secondary metabolite production in Penicillium species.</title>
        <authorList>
            <person name="Nielsen J.C."/>
            <person name="Grijseels S."/>
            <person name="Prigent S."/>
            <person name="Ji B."/>
            <person name="Dainat J."/>
            <person name="Nielsen K.F."/>
            <person name="Frisvad J.C."/>
            <person name="Workman M."/>
            <person name="Nielsen J."/>
        </authorList>
    </citation>
    <scope>NUCLEOTIDE SEQUENCE [LARGE SCALE GENOMIC DNA]</scope>
    <source>
        <strain evidence="2">IBT 29486</strain>
    </source>
</reference>
<dbReference type="EMBL" id="MDYP01000038">
    <property type="protein sequence ID" value="OQE02844.1"/>
    <property type="molecule type" value="Genomic_DNA"/>
</dbReference>
<proteinExistence type="predicted"/>
<name>A0A1V6RN30_9EURO</name>
<accession>A0A1V6RN30</accession>
<sequence>MSSYHGLASPPSTLMAALNYENLNIPTHLHTPLSSPALPLSHFIMATRGLSWLTVLQWKHYGRQSKCYTLQFSIDWARTRNATHQQSYDGSTPAGSLNATIDNLAVRAYSGW</sequence>
<evidence type="ECO:0000313" key="2">
    <source>
        <dbReference type="Proteomes" id="UP000191518"/>
    </source>
</evidence>
<dbReference type="AlphaFoldDB" id="A0A1V6RN30"/>
<protein>
    <submittedName>
        <fullName evidence="1">Uncharacterized protein</fullName>
    </submittedName>
</protein>